<feature type="transmembrane region" description="Helical" evidence="1">
    <location>
        <begin position="507"/>
        <end position="527"/>
    </location>
</feature>
<dbReference type="Pfam" id="PF13576">
    <property type="entry name" value="Pentapeptide_3"/>
    <property type="match status" value="2"/>
</dbReference>
<evidence type="ECO:0000313" key="2">
    <source>
        <dbReference type="EMBL" id="KAB2587510.1"/>
    </source>
</evidence>
<organism evidence="2 3">
    <name type="scientific">Streptomyces arboris</name>
    <dbReference type="NCBI Taxonomy" id="2600619"/>
    <lineage>
        <taxon>Bacteria</taxon>
        <taxon>Bacillati</taxon>
        <taxon>Actinomycetota</taxon>
        <taxon>Actinomycetes</taxon>
        <taxon>Kitasatosporales</taxon>
        <taxon>Streptomycetaceae</taxon>
        <taxon>Streptomyces</taxon>
    </lineage>
</organism>
<comment type="caution">
    <text evidence="2">The sequence shown here is derived from an EMBL/GenBank/DDBJ whole genome shotgun (WGS) entry which is preliminary data.</text>
</comment>
<reference evidence="2 3" key="1">
    <citation type="submission" date="2019-09" db="EMBL/GenBank/DDBJ databases">
        <authorList>
            <person name="Liu P."/>
        </authorList>
    </citation>
    <scope>NUCLEOTIDE SEQUENCE [LARGE SCALE GENOMIC DNA]</scope>
    <source>
        <strain evidence="2 3">TRM68085</strain>
    </source>
</reference>
<proteinExistence type="predicted"/>
<keyword evidence="1" id="KW-1133">Transmembrane helix</keyword>
<dbReference type="Proteomes" id="UP000326907">
    <property type="component" value="Unassembled WGS sequence"/>
</dbReference>
<evidence type="ECO:0000256" key="1">
    <source>
        <dbReference type="SAM" id="Phobius"/>
    </source>
</evidence>
<dbReference type="Gene3D" id="2.160.20.80">
    <property type="entry name" value="E3 ubiquitin-protein ligase SopA"/>
    <property type="match status" value="1"/>
</dbReference>
<keyword evidence="1" id="KW-0472">Membrane</keyword>
<dbReference type="EMBL" id="VYUA01000100">
    <property type="protein sequence ID" value="KAB2587510.1"/>
    <property type="molecule type" value="Genomic_DNA"/>
</dbReference>
<sequence length="622" mass="68248">MVSTNFDPSRSSTPPAWPHCGLGANSATDPVGCRGVQVPRYTTCLAHLNEADRVAYLSTLAPGSRIDLRGTPLTQELLNRLFDALRSRSTDPPHFGEALFEEAYFSDDVQFDYVSFLESVEFDEAVFFGGASFVGAEFSGFARFDQAKFSGYTRFVDTVFSKYAGFREVSFLDDVEFDRAIFLSAAHFTKATFSGYGGFLGAVFTDDAQFDLAKFSVDTKFLAATFSADAGFSGSIFAGEAHFHRVRFEATSGLGPLVCAGAVYLDHAVFSAPVTIEVAAKEVSLQRTRWESTVTLRLRYAEVNLAGAVLDFPITLAAERAPLNDYWDNAVSEELLEGQDAGVRLITLAGVDAGHLALTDVDLSDCRFTGTVHLDQLRMEGRTAFAQPPVGWRRRGLVPLKWSRRHTLAEEHYWRAAVHGQTGTGGWRPATHPLDLKRTSGPETIAAAYRQLRKALEDGKNEPGAADFYYGECEMRRHDRSGTPWAERVLLRIYWAVSGYGLRASRALGWLLAAMAATVLVMMLWGIPKDAPKPTSAGTLAGHHITVITDTPDPVNPTGSWRERLSSERFEKSLQVVINSVVFRSSGHDLTTAGTYAEMASRFTEPALLGLAILAVRGRVKR</sequence>
<dbReference type="AlphaFoldDB" id="A0A5N5EF69"/>
<keyword evidence="1" id="KW-0812">Transmembrane</keyword>
<dbReference type="InterPro" id="IPR001646">
    <property type="entry name" value="5peptide_repeat"/>
</dbReference>
<evidence type="ECO:0000313" key="3">
    <source>
        <dbReference type="Proteomes" id="UP000326907"/>
    </source>
</evidence>
<keyword evidence="3" id="KW-1185">Reference proteome</keyword>
<protein>
    <submittedName>
        <fullName evidence="2">Pentapeptide repeat-containing protein</fullName>
    </submittedName>
</protein>
<gene>
    <name evidence="2" type="ORF">F5983_37585</name>
</gene>
<name>A0A5N5EF69_9ACTN</name>
<accession>A0A5N5EF69</accession>